<comment type="caution">
    <text evidence="3">The sequence shown here is derived from an EMBL/GenBank/DDBJ whole genome shotgun (WGS) entry which is preliminary data.</text>
</comment>
<feature type="coiled-coil region" evidence="1">
    <location>
        <begin position="70"/>
        <end position="135"/>
    </location>
</feature>
<organism evidence="3 4">
    <name type="scientific">Ralstonia wenshanensis</name>
    <dbReference type="NCBI Taxonomy" id="2842456"/>
    <lineage>
        <taxon>Bacteria</taxon>
        <taxon>Pseudomonadati</taxon>
        <taxon>Pseudomonadota</taxon>
        <taxon>Betaproteobacteria</taxon>
        <taxon>Burkholderiales</taxon>
        <taxon>Burkholderiaceae</taxon>
        <taxon>Ralstonia</taxon>
    </lineage>
</organism>
<dbReference type="Proteomes" id="UP001189915">
    <property type="component" value="Unassembled WGS sequence"/>
</dbReference>
<protein>
    <submittedName>
        <fullName evidence="3">Uncharacterized protein</fullName>
    </submittedName>
</protein>
<evidence type="ECO:0000313" key="3">
    <source>
        <dbReference type="EMBL" id="CAJ0702493.1"/>
    </source>
</evidence>
<proteinExistence type="predicted"/>
<dbReference type="AlphaFoldDB" id="A0AAD2B785"/>
<accession>A0AAD2B785</accession>
<keyword evidence="1" id="KW-0175">Coiled coil</keyword>
<evidence type="ECO:0000256" key="2">
    <source>
        <dbReference type="SAM" id="MobiDB-lite"/>
    </source>
</evidence>
<gene>
    <name evidence="3" type="ORF">LMG18091_03698</name>
</gene>
<dbReference type="EMBL" id="CATWAF010000005">
    <property type="protein sequence ID" value="CAJ0702493.1"/>
    <property type="molecule type" value="Genomic_DNA"/>
</dbReference>
<feature type="region of interest" description="Disordered" evidence="2">
    <location>
        <begin position="1"/>
        <end position="26"/>
    </location>
</feature>
<name>A0AAD2B785_9RALS</name>
<evidence type="ECO:0000256" key="1">
    <source>
        <dbReference type="SAM" id="Coils"/>
    </source>
</evidence>
<reference evidence="3 4" key="1">
    <citation type="submission" date="2023-07" db="EMBL/GenBank/DDBJ databases">
        <authorList>
            <person name="Peeters C."/>
        </authorList>
    </citation>
    <scope>NUCLEOTIDE SEQUENCE [LARGE SCALE GENOMIC DNA]</scope>
    <source>
        <strain evidence="3 4">LMG 18091</strain>
    </source>
</reference>
<dbReference type="RefSeq" id="WP_316870941.1">
    <property type="nucleotide sequence ID" value="NZ_CATWAF010000005.1"/>
</dbReference>
<evidence type="ECO:0000313" key="4">
    <source>
        <dbReference type="Proteomes" id="UP001189915"/>
    </source>
</evidence>
<keyword evidence="4" id="KW-1185">Reference proteome</keyword>
<sequence length="211" mass="23683">MRDVTDNVTGELPGVEHKRGRGRPRKAHAMTNAERQAAFRARRKAQQPVEAKSVTKRMTVTEMLSDVDAYDECRVEVDSLRAELADMKVRCARLQKELDLTIEERGKAYDLADFKEDQRQELVDEIAKLKAAQKSVTQGNEKGPTVGQWLALLKLATKGKAQKARNALFDTAEYDAVSAGLWEMRLYHRALRVAVIGEKVVEMSEGVTPKS</sequence>